<reference evidence="1 2" key="1">
    <citation type="submission" date="2022-08" db="EMBL/GenBank/DDBJ databases">
        <title>Paenibacillus endoradicis sp. nov., Paenibacillus radicibacter sp. nov and Paenibacillus pararadicis sp. nov., three cold-adapted plant growth-promoting bacteria isolated from root of Larix gmelinii in Great Khingan.</title>
        <authorList>
            <person name="Xue H."/>
        </authorList>
    </citation>
    <scope>NUCLEOTIDE SEQUENCE [LARGE SCALE GENOMIC DNA]</scope>
    <source>
        <strain evidence="1 2">N5-1-1-5</strain>
    </source>
</reference>
<dbReference type="Proteomes" id="UP001300012">
    <property type="component" value="Unassembled WGS sequence"/>
</dbReference>
<dbReference type="EMBL" id="JANQBD010000012">
    <property type="protein sequence ID" value="MCR8633066.1"/>
    <property type="molecule type" value="Genomic_DNA"/>
</dbReference>
<organism evidence="1 2">
    <name type="scientific">Paenibacillus radicis</name>
    <name type="common">ex Xue et al. 2023</name>
    <dbReference type="NCBI Taxonomy" id="2972489"/>
    <lineage>
        <taxon>Bacteria</taxon>
        <taxon>Bacillati</taxon>
        <taxon>Bacillota</taxon>
        <taxon>Bacilli</taxon>
        <taxon>Bacillales</taxon>
        <taxon>Paenibacillaceae</taxon>
        <taxon>Paenibacillus</taxon>
    </lineage>
</organism>
<sequence length="467" mass="53574">MTDHFIGIQLGPQSVYDEGVDHCLDIIQEQGRVNTIIVSTHSYYGAHGRSAQALAPDHGVPVRDERSRNTTKVWINHHEQYFGGTFLRHKRDPATEEYADRDVLEDLQGPIRKRGMKLYARILEPHQRRPVQFIDNWPKIMSIDVYGRIYPNTCFNNPDYNNFWLSTVEDMFKSYPLDGLQYGSERSGPLSRVLLHGEVPSCFCEHCCTRARAKGINPERAIEGYRKLYEYITGLRNKTVNPIDGVFVTLMRILLKYPEILAWEYDAYTSKEEQTKRLYGTVKAINPDAQFGIHIDHQQSTYDLFQLAELEYAEMANYCDFIKPIAYHDIAAPRVRRWLLDSVHGSFLRELPLENLLSGFYDIMGLDKNKEPKLDELDSTGFTEDYVYRLTKRLVSNVGGKVPIYPGIGFDVLWNAEHVPANPDTVYKAVHKAFEAGAGGIVLSREYAEMRRANIQAVGRALKDLNI</sequence>
<keyword evidence="2" id="KW-1185">Reference proteome</keyword>
<gene>
    <name evidence="1" type="ORF">NV381_17840</name>
</gene>
<accession>A0ABT1YIR1</accession>
<comment type="caution">
    <text evidence="1">The sequence shown here is derived from an EMBL/GenBank/DDBJ whole genome shotgun (WGS) entry which is preliminary data.</text>
</comment>
<proteinExistence type="predicted"/>
<name>A0ABT1YIR1_9BACL</name>
<evidence type="ECO:0000313" key="1">
    <source>
        <dbReference type="EMBL" id="MCR8633066.1"/>
    </source>
</evidence>
<dbReference type="RefSeq" id="WP_258214639.1">
    <property type="nucleotide sequence ID" value="NZ_JANQBD010000012.1"/>
</dbReference>
<protein>
    <submittedName>
        <fullName evidence="1">Uncharacterized protein</fullName>
    </submittedName>
</protein>
<evidence type="ECO:0000313" key="2">
    <source>
        <dbReference type="Proteomes" id="UP001300012"/>
    </source>
</evidence>